<dbReference type="PROSITE" id="PS50176">
    <property type="entry name" value="ARM_REPEAT"/>
    <property type="match status" value="2"/>
</dbReference>
<dbReference type="InParanoid" id="A0A3P8VLN8"/>
<evidence type="ECO:0000256" key="2">
    <source>
        <dbReference type="ARBA" id="ARBA00005462"/>
    </source>
</evidence>
<feature type="region of interest" description="Disordered" evidence="7">
    <location>
        <begin position="40"/>
        <end position="59"/>
    </location>
</feature>
<dbReference type="PANTHER" id="PTHR10372">
    <property type="entry name" value="PLAKOPHILLIN-RELATED"/>
    <property type="match status" value="1"/>
</dbReference>
<evidence type="ECO:0000256" key="7">
    <source>
        <dbReference type="SAM" id="MobiDB-lite"/>
    </source>
</evidence>
<dbReference type="InterPro" id="IPR028435">
    <property type="entry name" value="Plakophilin/d_Catenin"/>
</dbReference>
<keyword evidence="3" id="KW-0677">Repeat</keyword>
<feature type="repeat" description="ARM" evidence="6">
    <location>
        <begin position="330"/>
        <end position="372"/>
    </location>
</feature>
<dbReference type="SUPFAM" id="SSF48371">
    <property type="entry name" value="ARM repeat"/>
    <property type="match status" value="1"/>
</dbReference>
<keyword evidence="5" id="KW-0965">Cell junction</keyword>
<evidence type="ECO:0000313" key="9">
    <source>
        <dbReference type="Proteomes" id="UP000265120"/>
    </source>
</evidence>
<dbReference type="InterPro" id="IPR016024">
    <property type="entry name" value="ARM-type_fold"/>
</dbReference>
<sequence>MEPRVCMSPNSSSTTYVLPSDGLSLDPEARVRRVQEQVRQRLQERKKSGSLTRLDDYLSGPPEPKKHICPFLPLLNVKHCPLQVPTVPLRSSGFSSRSAVENSVSLSHRRSTAAQSSFHCRTRNGHSRSTGQVEQTGFPSDFHSVQVTVPPSGSLRRSLSGTLAQDKAFWQEEASCGSTYKGPAHRTINRIANRQQQQQQGFTLEREGWLNPSRGVTATENWGTQWQQQQVPRNNHTLGAGPYQVQLKRTASVRSVRSVGKGVDILDGSSVMGRADGGGYTMDTSPSLDMVTAVRYLSEPDAALQILGAAYIQHQCYHSNDAKNQVRLLHGITALMQLLSSDNLEIQQYAAGATRNLIYENAENKVALIDAGGLTRLVESLDQPDEELRKTITGILWNLSSRDNLKEKLCRDILSALTEKVLVPLCSNLPLSPSERDIFSNTSGCLRNLSSVNERTRQRMRDMRGLVDSLGSENCLCVMRNLSYQLYSELPPSARLRLEGKSRASASRDIDPVGCFSVYNKKHQERKQNLNALSEINRQPRGAEWLWHPKVLTLYKNVIQNTDVSTTSCEAAIGALQNITTGDSWWPSVLVNLALEQEKILPLLLDLIESSSEVKLRPLTGVLRNLARHTTNKEHFAKSVVSVIVSKLPSDGLQKTPSGEVVSNLCGVLNHLVSHSSAAARDIAFYNGLPKLVGIKTFHDSSPGSLKGARAAATVLYNMFQYNKLHKDYKVKGFSRRDFTDATF</sequence>
<dbReference type="STRING" id="244447.ENSCSEP00000014151"/>
<feature type="compositionally biased region" description="Polar residues" evidence="7">
    <location>
        <begin position="127"/>
        <end position="149"/>
    </location>
</feature>
<dbReference type="GO" id="GO:0005912">
    <property type="term" value="C:adherens junction"/>
    <property type="evidence" value="ECO:0007669"/>
    <property type="project" value="TreeGrafter"/>
</dbReference>
<comment type="similarity">
    <text evidence="2">Belongs to the beta-catenin family.</text>
</comment>
<feature type="region of interest" description="Disordered" evidence="7">
    <location>
        <begin position="115"/>
        <end position="158"/>
    </location>
</feature>
<dbReference type="SMART" id="SM00185">
    <property type="entry name" value="ARM"/>
    <property type="match status" value="4"/>
</dbReference>
<keyword evidence="9" id="KW-1185">Reference proteome</keyword>
<feature type="compositionally biased region" description="Polar residues" evidence="7">
    <location>
        <begin position="8"/>
        <end position="17"/>
    </location>
</feature>
<reference evidence="8" key="3">
    <citation type="submission" date="2025-09" db="UniProtKB">
        <authorList>
            <consortium name="Ensembl"/>
        </authorList>
    </citation>
    <scope>IDENTIFICATION</scope>
</reference>
<feature type="region of interest" description="Disordered" evidence="7">
    <location>
        <begin position="1"/>
        <end position="23"/>
    </location>
</feature>
<evidence type="ECO:0000256" key="6">
    <source>
        <dbReference type="PROSITE-ProRule" id="PRU00259"/>
    </source>
</evidence>
<dbReference type="Pfam" id="PF00514">
    <property type="entry name" value="Arm"/>
    <property type="match status" value="2"/>
</dbReference>
<dbReference type="AlphaFoldDB" id="A0A3P8VLN8"/>
<feature type="repeat" description="ARM" evidence="6">
    <location>
        <begin position="372"/>
        <end position="409"/>
    </location>
</feature>
<reference evidence="8" key="2">
    <citation type="submission" date="2025-08" db="UniProtKB">
        <authorList>
            <consortium name="Ensembl"/>
        </authorList>
    </citation>
    <scope>IDENTIFICATION</scope>
</reference>
<dbReference type="Proteomes" id="UP000265120">
    <property type="component" value="Chromosome 5"/>
</dbReference>
<dbReference type="PANTHER" id="PTHR10372:SF1">
    <property type="entry name" value="PLAKOPHILIN-3"/>
    <property type="match status" value="1"/>
</dbReference>
<keyword evidence="4" id="KW-0130">Cell adhesion</keyword>
<dbReference type="InterPro" id="IPR011989">
    <property type="entry name" value="ARM-like"/>
</dbReference>
<reference evidence="8 9" key="1">
    <citation type="journal article" date="2014" name="Nat. Genet.">
        <title>Whole-genome sequence of a flatfish provides insights into ZW sex chromosome evolution and adaptation to a benthic lifestyle.</title>
        <authorList>
            <person name="Chen S."/>
            <person name="Zhang G."/>
            <person name="Shao C."/>
            <person name="Huang Q."/>
            <person name="Liu G."/>
            <person name="Zhang P."/>
            <person name="Song W."/>
            <person name="An N."/>
            <person name="Chalopin D."/>
            <person name="Volff J.N."/>
            <person name="Hong Y."/>
            <person name="Li Q."/>
            <person name="Sha Z."/>
            <person name="Zhou H."/>
            <person name="Xie M."/>
            <person name="Yu Q."/>
            <person name="Liu Y."/>
            <person name="Xiang H."/>
            <person name="Wang N."/>
            <person name="Wu K."/>
            <person name="Yang C."/>
            <person name="Zhou Q."/>
            <person name="Liao X."/>
            <person name="Yang L."/>
            <person name="Hu Q."/>
            <person name="Zhang J."/>
            <person name="Meng L."/>
            <person name="Jin L."/>
            <person name="Tian Y."/>
            <person name="Lian J."/>
            <person name="Yang J."/>
            <person name="Miao G."/>
            <person name="Liu S."/>
            <person name="Liang Z."/>
            <person name="Yan F."/>
            <person name="Li Y."/>
            <person name="Sun B."/>
            <person name="Zhang H."/>
            <person name="Zhang J."/>
            <person name="Zhu Y."/>
            <person name="Du M."/>
            <person name="Zhao Y."/>
            <person name="Schartl M."/>
            <person name="Tang Q."/>
            <person name="Wang J."/>
        </authorList>
    </citation>
    <scope>NUCLEOTIDE SEQUENCE</scope>
</reference>
<organism evidence="8 9">
    <name type="scientific">Cynoglossus semilaevis</name>
    <name type="common">Tongue sole</name>
    <dbReference type="NCBI Taxonomy" id="244447"/>
    <lineage>
        <taxon>Eukaryota</taxon>
        <taxon>Metazoa</taxon>
        <taxon>Chordata</taxon>
        <taxon>Craniata</taxon>
        <taxon>Vertebrata</taxon>
        <taxon>Euteleostomi</taxon>
        <taxon>Actinopterygii</taxon>
        <taxon>Neopterygii</taxon>
        <taxon>Teleostei</taxon>
        <taxon>Neoteleostei</taxon>
        <taxon>Acanthomorphata</taxon>
        <taxon>Carangaria</taxon>
        <taxon>Pleuronectiformes</taxon>
        <taxon>Pleuronectoidei</taxon>
        <taxon>Cynoglossidae</taxon>
        <taxon>Cynoglossinae</taxon>
        <taxon>Cynoglossus</taxon>
    </lineage>
</organism>
<dbReference type="Ensembl" id="ENSCSET00000014318.1">
    <property type="protein sequence ID" value="ENSCSEP00000014151.1"/>
    <property type="gene ID" value="ENSCSEG00000009066.1"/>
</dbReference>
<evidence type="ECO:0000256" key="1">
    <source>
        <dbReference type="ARBA" id="ARBA00004282"/>
    </source>
</evidence>
<dbReference type="InterPro" id="IPR000225">
    <property type="entry name" value="Armadillo"/>
</dbReference>
<dbReference type="GO" id="GO:0098609">
    <property type="term" value="P:cell-cell adhesion"/>
    <property type="evidence" value="ECO:0007669"/>
    <property type="project" value="InterPro"/>
</dbReference>
<evidence type="ECO:0000313" key="8">
    <source>
        <dbReference type="Ensembl" id="ENSCSEP00000014151.1"/>
    </source>
</evidence>
<comment type="subcellular location">
    <subcellularLocation>
        <location evidence="1">Cell junction</location>
    </subcellularLocation>
</comment>
<evidence type="ECO:0000256" key="4">
    <source>
        <dbReference type="ARBA" id="ARBA00022889"/>
    </source>
</evidence>
<dbReference type="GO" id="GO:0005634">
    <property type="term" value="C:nucleus"/>
    <property type="evidence" value="ECO:0007669"/>
    <property type="project" value="TreeGrafter"/>
</dbReference>
<dbReference type="GO" id="GO:0005737">
    <property type="term" value="C:cytoplasm"/>
    <property type="evidence" value="ECO:0007669"/>
    <property type="project" value="TreeGrafter"/>
</dbReference>
<accession>A0A3P8VLN8</accession>
<dbReference type="GO" id="GO:0005886">
    <property type="term" value="C:plasma membrane"/>
    <property type="evidence" value="ECO:0007669"/>
    <property type="project" value="TreeGrafter"/>
</dbReference>
<name>A0A3P8VLN8_CYNSE</name>
<evidence type="ECO:0000256" key="3">
    <source>
        <dbReference type="ARBA" id="ARBA00022737"/>
    </source>
</evidence>
<protein>
    <submittedName>
        <fullName evidence="8">Plakophilin 3b</fullName>
    </submittedName>
</protein>
<dbReference type="Gene3D" id="1.25.10.10">
    <property type="entry name" value="Leucine-rich Repeat Variant"/>
    <property type="match status" value="1"/>
</dbReference>
<proteinExistence type="inferred from homology"/>
<dbReference type="GeneTree" id="ENSGT00940000159515"/>
<evidence type="ECO:0000256" key="5">
    <source>
        <dbReference type="ARBA" id="ARBA00022949"/>
    </source>
</evidence>